<name>J4GA24_9APHY</name>
<dbReference type="HOGENOM" id="CLU_000288_63_5_1"/>
<proteinExistence type="predicted"/>
<dbReference type="InterPro" id="IPR000719">
    <property type="entry name" value="Prot_kinase_dom"/>
</dbReference>
<dbReference type="GeneID" id="24098534"/>
<dbReference type="Gene3D" id="3.30.200.20">
    <property type="entry name" value="Phosphorylase Kinase, domain 1"/>
    <property type="match status" value="1"/>
</dbReference>
<protein>
    <recommendedName>
        <fullName evidence="1">cAMP-dependent protein kinase</fullName>
        <ecNumber evidence="1">2.7.11.11</ecNumber>
    </recommendedName>
</protein>
<dbReference type="GO" id="GO:0005524">
    <property type="term" value="F:ATP binding"/>
    <property type="evidence" value="ECO:0007669"/>
    <property type="project" value="UniProtKB-KW"/>
</dbReference>
<evidence type="ECO:0000256" key="2">
    <source>
        <dbReference type="ARBA" id="ARBA00022527"/>
    </source>
</evidence>
<reference evidence="11 12" key="1">
    <citation type="journal article" date="2012" name="Appl. Environ. Microbiol.">
        <title>Short-read sequencing for genomic analysis of the brown rot fungus Fibroporia radiculosa.</title>
        <authorList>
            <person name="Tang J.D."/>
            <person name="Perkins A.D."/>
            <person name="Sonstegard T.S."/>
            <person name="Schroeder S.G."/>
            <person name="Burgess S.C."/>
            <person name="Diehl S.V."/>
        </authorList>
    </citation>
    <scope>NUCLEOTIDE SEQUENCE [LARGE SCALE GENOMIC DNA]</scope>
    <source>
        <strain evidence="11 12">TFFH 294</strain>
    </source>
</reference>
<dbReference type="Proteomes" id="UP000006352">
    <property type="component" value="Unassembled WGS sequence"/>
</dbReference>
<dbReference type="EMBL" id="HE797121">
    <property type="protein sequence ID" value="CCM03623.1"/>
    <property type="molecule type" value="Genomic_DNA"/>
</dbReference>
<dbReference type="InParanoid" id="J4GA24"/>
<dbReference type="RefSeq" id="XP_012182906.1">
    <property type="nucleotide sequence ID" value="XM_012327516.1"/>
</dbReference>
<evidence type="ECO:0000256" key="4">
    <source>
        <dbReference type="ARBA" id="ARBA00022741"/>
    </source>
</evidence>
<dbReference type="EC" id="2.7.11.11" evidence="1"/>
<keyword evidence="12" id="KW-1185">Reference proteome</keyword>
<accession>J4GA24</accession>
<dbReference type="PROSITE" id="PS00108">
    <property type="entry name" value="PROTEIN_KINASE_ST"/>
    <property type="match status" value="1"/>
</dbReference>
<keyword evidence="2" id="KW-0723">Serine/threonine-protein kinase</keyword>
<evidence type="ECO:0000256" key="6">
    <source>
        <dbReference type="ARBA" id="ARBA00022840"/>
    </source>
</evidence>
<organism evidence="11 12">
    <name type="scientific">Fibroporia radiculosa</name>
    <dbReference type="NCBI Taxonomy" id="599839"/>
    <lineage>
        <taxon>Eukaryota</taxon>
        <taxon>Fungi</taxon>
        <taxon>Dikarya</taxon>
        <taxon>Basidiomycota</taxon>
        <taxon>Agaricomycotina</taxon>
        <taxon>Agaricomycetes</taxon>
        <taxon>Polyporales</taxon>
        <taxon>Fibroporiaceae</taxon>
        <taxon>Fibroporia</taxon>
    </lineage>
</organism>
<dbReference type="STRING" id="599839.J4GA24"/>
<keyword evidence="5" id="KW-0418">Kinase</keyword>
<dbReference type="PANTHER" id="PTHR24353">
    <property type="entry name" value="CYCLIC NUCLEOTIDE-DEPENDENT PROTEIN KINASE"/>
    <property type="match status" value="1"/>
</dbReference>
<evidence type="ECO:0000256" key="8">
    <source>
        <dbReference type="ARBA" id="ARBA00047454"/>
    </source>
</evidence>
<keyword evidence="4" id="KW-0547">Nucleotide-binding</keyword>
<gene>
    <name evidence="11" type="ORF">FIBRA_05767</name>
</gene>
<evidence type="ECO:0000313" key="12">
    <source>
        <dbReference type="Proteomes" id="UP000006352"/>
    </source>
</evidence>
<comment type="catalytic activity">
    <reaction evidence="7">
        <text>L-threonyl-[protein] + ATP = O-phospho-L-threonyl-[protein] + ADP + H(+)</text>
        <dbReference type="Rhea" id="RHEA:46608"/>
        <dbReference type="Rhea" id="RHEA-COMP:11060"/>
        <dbReference type="Rhea" id="RHEA-COMP:11605"/>
        <dbReference type="ChEBI" id="CHEBI:15378"/>
        <dbReference type="ChEBI" id="CHEBI:30013"/>
        <dbReference type="ChEBI" id="CHEBI:30616"/>
        <dbReference type="ChEBI" id="CHEBI:61977"/>
        <dbReference type="ChEBI" id="CHEBI:456216"/>
        <dbReference type="EC" id="2.7.11.11"/>
    </reaction>
</comment>
<evidence type="ECO:0000256" key="7">
    <source>
        <dbReference type="ARBA" id="ARBA00047292"/>
    </source>
</evidence>
<sequence>MAPERSQTRLRSTWRASAPTRNAAFSRHSKASSSDDLPVASSSKHSDSPPDTKAQRRTRPDPPKPYEHKRDVRPPPLNLSDLECVCRIGTGGNGQVLLVRVTYDVKYGRKQKTSTLPLQLAMKVTGKRSYRYRERNLNFKKTTEYNQYLLQERSVERRWLTELPWNPFICGLIDTFDDKVNFYHLLELSPCLSFHSYLKKSGVLSTEDARFYFSNIVLALEFLHSHDIVHRDIKPGNMLMGADGYLCLADFGSAAHISHPHDWTRAGTTVYTAPEINLAVYTAPEAFPFVDWWAAAVSLFEMVTGNLPFAGNEDHELLDPILNHDISWPEDIDVDPDLKDLVTRMLIPVPFERYGGLVVKDDPSTVGKNDEVRIHPFMHGKVKWKRIQDRRDLAPYVPHPCPDLSEGFYTAGVPNQREIPGLPVASTSVEQQWDDRFERLCYDGPPNVATE</sequence>
<evidence type="ECO:0000259" key="10">
    <source>
        <dbReference type="PROSITE" id="PS50011"/>
    </source>
</evidence>
<evidence type="ECO:0000256" key="5">
    <source>
        <dbReference type="ARBA" id="ARBA00022777"/>
    </source>
</evidence>
<feature type="domain" description="Protein kinase" evidence="10">
    <location>
        <begin position="82"/>
        <end position="378"/>
    </location>
</feature>
<dbReference type="PROSITE" id="PS50011">
    <property type="entry name" value="PROTEIN_KINASE_DOM"/>
    <property type="match status" value="1"/>
</dbReference>
<feature type="region of interest" description="Disordered" evidence="9">
    <location>
        <begin position="1"/>
        <end position="75"/>
    </location>
</feature>
<dbReference type="Gene3D" id="1.10.510.10">
    <property type="entry name" value="Transferase(Phosphotransferase) domain 1"/>
    <property type="match status" value="1"/>
</dbReference>
<feature type="compositionally biased region" description="Low complexity" evidence="9">
    <location>
        <begin position="31"/>
        <end position="43"/>
    </location>
</feature>
<keyword evidence="6" id="KW-0067">ATP-binding</keyword>
<dbReference type="InterPro" id="IPR011009">
    <property type="entry name" value="Kinase-like_dom_sf"/>
</dbReference>
<evidence type="ECO:0000256" key="3">
    <source>
        <dbReference type="ARBA" id="ARBA00022679"/>
    </source>
</evidence>
<dbReference type="Pfam" id="PF00069">
    <property type="entry name" value="Pkinase"/>
    <property type="match status" value="1"/>
</dbReference>
<comment type="catalytic activity">
    <reaction evidence="8">
        <text>L-seryl-[protein] + ATP = O-phospho-L-seryl-[protein] + ADP + H(+)</text>
        <dbReference type="Rhea" id="RHEA:17989"/>
        <dbReference type="Rhea" id="RHEA-COMP:9863"/>
        <dbReference type="Rhea" id="RHEA-COMP:11604"/>
        <dbReference type="ChEBI" id="CHEBI:15378"/>
        <dbReference type="ChEBI" id="CHEBI:29999"/>
        <dbReference type="ChEBI" id="CHEBI:30616"/>
        <dbReference type="ChEBI" id="CHEBI:83421"/>
        <dbReference type="ChEBI" id="CHEBI:456216"/>
        <dbReference type="EC" id="2.7.11.11"/>
    </reaction>
</comment>
<dbReference type="SMART" id="SM00220">
    <property type="entry name" value="S_TKc"/>
    <property type="match status" value="1"/>
</dbReference>
<dbReference type="OrthoDB" id="10252171at2759"/>
<evidence type="ECO:0000313" key="11">
    <source>
        <dbReference type="EMBL" id="CCM03623.1"/>
    </source>
</evidence>
<dbReference type="InterPro" id="IPR008271">
    <property type="entry name" value="Ser/Thr_kinase_AS"/>
</dbReference>
<evidence type="ECO:0000256" key="1">
    <source>
        <dbReference type="ARBA" id="ARBA00012444"/>
    </source>
</evidence>
<evidence type="ECO:0000256" key="9">
    <source>
        <dbReference type="SAM" id="MobiDB-lite"/>
    </source>
</evidence>
<dbReference type="SUPFAM" id="SSF56112">
    <property type="entry name" value="Protein kinase-like (PK-like)"/>
    <property type="match status" value="1"/>
</dbReference>
<dbReference type="GO" id="GO:0004691">
    <property type="term" value="F:cAMP-dependent protein kinase activity"/>
    <property type="evidence" value="ECO:0007669"/>
    <property type="project" value="UniProtKB-EC"/>
</dbReference>
<feature type="compositionally biased region" description="Basic and acidic residues" evidence="9">
    <location>
        <begin position="44"/>
        <end position="73"/>
    </location>
</feature>
<dbReference type="AlphaFoldDB" id="J4GA24"/>
<keyword evidence="3" id="KW-0808">Transferase</keyword>